<name>A0A848G9K7_9RHOO</name>
<dbReference type="EMBL" id="JABBGA010000041">
    <property type="protein sequence ID" value="NML28968.1"/>
    <property type="molecule type" value="Genomic_DNA"/>
</dbReference>
<organism evidence="1 2">
    <name type="scientific">Zoogloea dura</name>
    <dbReference type="NCBI Taxonomy" id="2728840"/>
    <lineage>
        <taxon>Bacteria</taxon>
        <taxon>Pseudomonadati</taxon>
        <taxon>Pseudomonadota</taxon>
        <taxon>Betaproteobacteria</taxon>
        <taxon>Rhodocyclales</taxon>
        <taxon>Zoogloeaceae</taxon>
        <taxon>Zoogloea</taxon>
    </lineage>
</organism>
<evidence type="ECO:0000313" key="2">
    <source>
        <dbReference type="Proteomes" id="UP000580043"/>
    </source>
</evidence>
<protein>
    <submittedName>
        <fullName evidence="1">Uncharacterized protein</fullName>
    </submittedName>
</protein>
<proteinExistence type="predicted"/>
<dbReference type="Proteomes" id="UP000580043">
    <property type="component" value="Unassembled WGS sequence"/>
</dbReference>
<reference evidence="1 2" key="1">
    <citation type="submission" date="2020-04" db="EMBL/GenBank/DDBJ databases">
        <title>Zoogloea sp. G-4-1-14 isolated from soil.</title>
        <authorList>
            <person name="Dahal R.H."/>
        </authorList>
    </citation>
    <scope>NUCLEOTIDE SEQUENCE [LARGE SCALE GENOMIC DNA]</scope>
    <source>
        <strain evidence="1 2">G-4-1-14</strain>
    </source>
</reference>
<dbReference type="AlphaFoldDB" id="A0A848G9K7"/>
<evidence type="ECO:0000313" key="1">
    <source>
        <dbReference type="EMBL" id="NML28968.1"/>
    </source>
</evidence>
<sequence length="133" mass="15050">MTICIAPRSDHMNSSCRSLAIAFLCLLLVGCYKAFPPVKSANVTHWQDGKPQATAQQLAPEQVKKLSDWLQSHRWGWHPVMATYRPSRLVWINHADDTKTSANLMKMVITVDQHQRSLSETESQELHSIIGAR</sequence>
<gene>
    <name evidence="1" type="ORF">HHL15_24765</name>
</gene>
<accession>A0A848G9K7</accession>
<dbReference type="RefSeq" id="WP_169148467.1">
    <property type="nucleotide sequence ID" value="NZ_JABBGA010000041.1"/>
</dbReference>
<comment type="caution">
    <text evidence="1">The sequence shown here is derived from an EMBL/GenBank/DDBJ whole genome shotgun (WGS) entry which is preliminary data.</text>
</comment>
<keyword evidence="2" id="KW-1185">Reference proteome</keyword>